<sequence>MKNIKSIFLAFSALILAGCDPDLLDVENKNNPDFQKVYAKGEDVENVASNLFNTYYHGEHNPSGVKPMLAVASDNVTCSHGNFGMWHASSEPRDLAWDNSPSYSNQSQTKYTYDRMYGAIATANNVIKAIESGVQIGKNGEGNNRTMAVARFIQGIAYGNLALVYDRAHVVDEKTTVEGVFETAIPYNEVAAKAIEYLDQAISLSNNTFSIPTSWFASQTAISNTEFKKIASTVAARIMSNVPRNKTELAAVNWAKVKAYADAGITADWNVVFDGGTLWYDQGTQYLTTAGWGKVDMYVVHMMDPKQPQIWENRADFPHPPASTDPVDQRLFTDFQYTASNGFRADRGYFNFSNYRHSRYDHLFVNHSGPKAHIMKTENDMMRAEARVYLGELQEAADIINASTRITRGKMSPVAVNKDDILQAIHHERHVECTVSSGGLQFFTMRKLDLLQKGTFLHFPIPARTLETFRVEPPFYTFGTVAKADGKGTSNGGWK</sequence>
<keyword evidence="2" id="KW-1185">Reference proteome</keyword>
<dbReference type="SUPFAM" id="SSF48452">
    <property type="entry name" value="TPR-like"/>
    <property type="match status" value="1"/>
</dbReference>
<dbReference type="eggNOG" id="ENOG502ZC90">
    <property type="taxonomic scope" value="Bacteria"/>
</dbReference>
<gene>
    <name evidence="1" type="ordered locus">Lbys_2068</name>
</gene>
<dbReference type="KEGG" id="lby:Lbys_2068"/>
<dbReference type="AlphaFoldDB" id="E4RT56"/>
<dbReference type="InterPro" id="IPR011990">
    <property type="entry name" value="TPR-like_helical_dom_sf"/>
</dbReference>
<evidence type="ECO:0000313" key="2">
    <source>
        <dbReference type="Proteomes" id="UP000007435"/>
    </source>
</evidence>
<protein>
    <submittedName>
        <fullName evidence="1">Uncharacterized protein</fullName>
    </submittedName>
</protein>
<dbReference type="HOGENOM" id="CLU_036286_0_0_10"/>
<organism evidence="1 2">
    <name type="scientific">Leadbetterella byssophila (strain DSM 17132 / JCM 16389 / KACC 11308 / NBRC 106382 / 4M15)</name>
    <dbReference type="NCBI Taxonomy" id="649349"/>
    <lineage>
        <taxon>Bacteria</taxon>
        <taxon>Pseudomonadati</taxon>
        <taxon>Bacteroidota</taxon>
        <taxon>Cytophagia</taxon>
        <taxon>Cytophagales</taxon>
        <taxon>Leadbetterellaceae</taxon>
        <taxon>Leadbetterella</taxon>
    </lineage>
</organism>
<dbReference type="Proteomes" id="UP000007435">
    <property type="component" value="Chromosome"/>
</dbReference>
<evidence type="ECO:0000313" key="1">
    <source>
        <dbReference type="EMBL" id="ADQ17764.1"/>
    </source>
</evidence>
<dbReference type="OrthoDB" id="725871at2"/>
<proteinExistence type="predicted"/>
<reference evidence="1 2" key="2">
    <citation type="journal article" date="2011" name="Stand. Genomic Sci.">
        <title>Complete genome sequence of Leadbetterella byssophila type strain (4M15).</title>
        <authorList>
            <person name="Abt B."/>
            <person name="Teshima H."/>
            <person name="Lucas S."/>
            <person name="Lapidus A."/>
            <person name="Del Rio T.G."/>
            <person name="Nolan M."/>
            <person name="Tice H."/>
            <person name="Cheng J.F."/>
            <person name="Pitluck S."/>
            <person name="Liolios K."/>
            <person name="Pagani I."/>
            <person name="Ivanova N."/>
            <person name="Mavromatis K."/>
            <person name="Pati A."/>
            <person name="Tapia R."/>
            <person name="Han C."/>
            <person name="Goodwin L."/>
            <person name="Chen A."/>
            <person name="Palaniappan K."/>
            <person name="Land M."/>
            <person name="Hauser L."/>
            <person name="Chang Y.J."/>
            <person name="Jeffries C.D."/>
            <person name="Rohde M."/>
            <person name="Goker M."/>
            <person name="Tindall B.J."/>
            <person name="Detter J.C."/>
            <person name="Woyke T."/>
            <person name="Bristow J."/>
            <person name="Eisen J.A."/>
            <person name="Markowitz V."/>
            <person name="Hugenholtz P."/>
            <person name="Klenk H.P."/>
            <person name="Kyrpides N.C."/>
        </authorList>
    </citation>
    <scope>NUCLEOTIDE SEQUENCE [LARGE SCALE GENOMIC DNA]</scope>
    <source>
        <strain evidence="2">DSM 17132 / JCM 16389 / KACC 11308 / NBRC 106382 / 4M15</strain>
    </source>
</reference>
<dbReference type="EMBL" id="CP002305">
    <property type="protein sequence ID" value="ADQ17764.1"/>
    <property type="molecule type" value="Genomic_DNA"/>
</dbReference>
<accession>E4RT56</accession>
<name>E4RT56_LEAB4</name>
<dbReference type="PROSITE" id="PS51257">
    <property type="entry name" value="PROKAR_LIPOPROTEIN"/>
    <property type="match status" value="1"/>
</dbReference>
<dbReference type="Gene3D" id="1.25.40.390">
    <property type="match status" value="1"/>
</dbReference>
<dbReference type="RefSeq" id="WP_013408810.1">
    <property type="nucleotide sequence ID" value="NC_014655.1"/>
</dbReference>
<reference key="1">
    <citation type="submission" date="2010-11" db="EMBL/GenBank/DDBJ databases">
        <title>The complete genome of Leadbetterella byssophila DSM 17132.</title>
        <authorList>
            <consortium name="US DOE Joint Genome Institute (JGI-PGF)"/>
            <person name="Lucas S."/>
            <person name="Copeland A."/>
            <person name="Lapidus A."/>
            <person name="Glavina del Rio T."/>
            <person name="Dalin E."/>
            <person name="Tice H."/>
            <person name="Bruce D."/>
            <person name="Goodwin L."/>
            <person name="Pitluck S."/>
            <person name="Kyrpides N."/>
            <person name="Mavromatis K."/>
            <person name="Ivanova N."/>
            <person name="Teshima H."/>
            <person name="Brettin T."/>
            <person name="Detter J.C."/>
            <person name="Han C."/>
            <person name="Tapia R."/>
            <person name="Land M."/>
            <person name="Hauser L."/>
            <person name="Markowitz V."/>
            <person name="Cheng J.-F."/>
            <person name="Hugenholtz P."/>
            <person name="Woyke T."/>
            <person name="Wu D."/>
            <person name="Tindall B."/>
            <person name="Pomrenke H.G."/>
            <person name="Brambilla E."/>
            <person name="Klenk H.-P."/>
            <person name="Eisen J.A."/>
        </authorList>
    </citation>
    <scope>NUCLEOTIDE SEQUENCE [LARGE SCALE GENOMIC DNA]</scope>
    <source>
        <strain>DSM 17132</strain>
    </source>
</reference>